<protein>
    <recommendedName>
        <fullName evidence="11">Cyclin-like domain-containing protein</fullName>
    </recommendedName>
</protein>
<keyword evidence="5" id="KW-0862">Zinc</keyword>
<dbReference type="GO" id="GO:0017025">
    <property type="term" value="F:TBP-class protein binding"/>
    <property type="evidence" value="ECO:0007669"/>
    <property type="project" value="InterPro"/>
</dbReference>
<feature type="region of interest" description="Disordered" evidence="10">
    <location>
        <begin position="339"/>
        <end position="367"/>
    </location>
</feature>
<dbReference type="SMART" id="SM00385">
    <property type="entry name" value="CYCLIN"/>
    <property type="match status" value="2"/>
</dbReference>
<evidence type="ECO:0000256" key="5">
    <source>
        <dbReference type="ARBA" id="ARBA00022833"/>
    </source>
</evidence>
<feature type="compositionally biased region" description="Basic residues" evidence="10">
    <location>
        <begin position="673"/>
        <end position="685"/>
    </location>
</feature>
<evidence type="ECO:0000256" key="7">
    <source>
        <dbReference type="ARBA" id="ARBA00023159"/>
    </source>
</evidence>
<feature type="region of interest" description="Disordered" evidence="10">
    <location>
        <begin position="379"/>
        <end position="408"/>
    </location>
</feature>
<dbReference type="PANTHER" id="PTHR11618:SF4">
    <property type="entry name" value="TRANSCRIPTION FACTOR IIIB 90 KDA SUBUNIT"/>
    <property type="match status" value="1"/>
</dbReference>
<dbReference type="Proteomes" id="UP000504637">
    <property type="component" value="Unplaced"/>
</dbReference>
<dbReference type="Gene3D" id="1.10.472.10">
    <property type="entry name" value="Cyclin-like"/>
    <property type="match status" value="2"/>
</dbReference>
<evidence type="ECO:0000256" key="10">
    <source>
        <dbReference type="SAM" id="MobiDB-lite"/>
    </source>
</evidence>
<dbReference type="CDD" id="cd20554">
    <property type="entry name" value="CYCLIN_TFIIIB90_rpt2"/>
    <property type="match status" value="1"/>
</dbReference>
<evidence type="ECO:0000313" key="13">
    <source>
        <dbReference type="RefSeq" id="XP_033463030.1"/>
    </source>
</evidence>
<gene>
    <name evidence="13" type="ORF">K489DRAFT_376392</name>
</gene>
<keyword evidence="6" id="KW-0805">Transcription regulation</keyword>
<dbReference type="RefSeq" id="XP_033463030.1">
    <property type="nucleotide sequence ID" value="XM_033603906.1"/>
</dbReference>
<dbReference type="InterPro" id="IPR000812">
    <property type="entry name" value="TFIIB"/>
</dbReference>
<feature type="region of interest" description="Disordered" evidence="10">
    <location>
        <begin position="1"/>
        <end position="42"/>
    </location>
</feature>
<dbReference type="Gene3D" id="1.20.5.650">
    <property type="entry name" value="Single helix bin"/>
    <property type="match status" value="1"/>
</dbReference>
<dbReference type="SUPFAM" id="SSF47954">
    <property type="entry name" value="Cyclin-like"/>
    <property type="match status" value="2"/>
</dbReference>
<dbReference type="OrthoDB" id="511529at2759"/>
<dbReference type="InterPro" id="IPR011665">
    <property type="entry name" value="BRF1_TBP-bd_dom"/>
</dbReference>
<dbReference type="AlphaFoldDB" id="A0A6J3MEF6"/>
<reference evidence="13" key="2">
    <citation type="submission" date="2020-04" db="EMBL/GenBank/DDBJ databases">
        <authorList>
            <consortium name="NCBI Genome Project"/>
        </authorList>
    </citation>
    <scope>NUCLEOTIDE SEQUENCE</scope>
    <source>
        <strain evidence="13">CBS 342.82</strain>
    </source>
</reference>
<keyword evidence="9" id="KW-0539">Nucleus</keyword>
<dbReference type="GO" id="GO:0001006">
    <property type="term" value="F:RNA polymerase III type 3 promoter sequence-specific DNA binding"/>
    <property type="evidence" value="ECO:0007669"/>
    <property type="project" value="TreeGrafter"/>
</dbReference>
<dbReference type="InterPro" id="IPR013763">
    <property type="entry name" value="Cyclin-like_dom"/>
</dbReference>
<feature type="domain" description="Cyclin-like" evidence="11">
    <location>
        <begin position="224"/>
        <end position="308"/>
    </location>
</feature>
<comment type="subcellular location">
    <subcellularLocation>
        <location evidence="1">Nucleus</location>
    </subcellularLocation>
</comment>
<dbReference type="GO" id="GO:0000995">
    <property type="term" value="F:RNA polymerase III general transcription initiation factor activity"/>
    <property type="evidence" value="ECO:0007669"/>
    <property type="project" value="TreeGrafter"/>
</dbReference>
<feature type="region of interest" description="Disordered" evidence="10">
    <location>
        <begin position="428"/>
        <end position="478"/>
    </location>
</feature>
<dbReference type="GO" id="GO:0008270">
    <property type="term" value="F:zinc ion binding"/>
    <property type="evidence" value="ECO:0007669"/>
    <property type="project" value="UniProtKB-KW"/>
</dbReference>
<dbReference type="InterPro" id="IPR013150">
    <property type="entry name" value="TFIIB_cyclin"/>
</dbReference>
<dbReference type="GO" id="GO:0070897">
    <property type="term" value="P:transcription preinitiation complex assembly"/>
    <property type="evidence" value="ECO:0007669"/>
    <property type="project" value="InterPro"/>
</dbReference>
<feature type="compositionally biased region" description="Polar residues" evidence="10">
    <location>
        <begin position="392"/>
        <end position="406"/>
    </location>
</feature>
<feature type="compositionally biased region" description="Basic and acidic residues" evidence="10">
    <location>
        <begin position="753"/>
        <end position="792"/>
    </location>
</feature>
<feature type="compositionally biased region" description="Low complexity" evidence="10">
    <location>
        <begin position="457"/>
        <end position="471"/>
    </location>
</feature>
<dbReference type="GO" id="GO:0000126">
    <property type="term" value="C:transcription factor TFIIIB complex"/>
    <property type="evidence" value="ECO:0007669"/>
    <property type="project" value="TreeGrafter"/>
</dbReference>
<proteinExistence type="inferred from homology"/>
<keyword evidence="7" id="KW-0010">Activator</keyword>
<keyword evidence="8" id="KW-0804">Transcription</keyword>
<dbReference type="GeneID" id="54361706"/>
<evidence type="ECO:0000256" key="4">
    <source>
        <dbReference type="ARBA" id="ARBA00022771"/>
    </source>
</evidence>
<keyword evidence="12" id="KW-1185">Reference proteome</keyword>
<feature type="domain" description="Cyclin-like" evidence="11">
    <location>
        <begin position="123"/>
        <end position="205"/>
    </location>
</feature>
<evidence type="ECO:0000256" key="6">
    <source>
        <dbReference type="ARBA" id="ARBA00023015"/>
    </source>
</evidence>
<evidence type="ECO:0000256" key="2">
    <source>
        <dbReference type="ARBA" id="ARBA00010857"/>
    </source>
</evidence>
<keyword evidence="3" id="KW-0479">Metal-binding</keyword>
<keyword evidence="4" id="KW-0863">Zinc-finger</keyword>
<dbReference type="InterPro" id="IPR036915">
    <property type="entry name" value="Cyclin-like_sf"/>
</dbReference>
<dbReference type="Pfam" id="PF07741">
    <property type="entry name" value="BRF1"/>
    <property type="match status" value="1"/>
</dbReference>
<feature type="compositionally biased region" description="Acidic residues" evidence="10">
    <location>
        <begin position="814"/>
        <end position="827"/>
    </location>
</feature>
<comment type="similarity">
    <text evidence="2">Belongs to the TFIIB family.</text>
</comment>
<reference evidence="13" key="1">
    <citation type="submission" date="2020-01" db="EMBL/GenBank/DDBJ databases">
        <authorList>
            <consortium name="DOE Joint Genome Institute"/>
            <person name="Haridas S."/>
            <person name="Albert R."/>
            <person name="Binder M."/>
            <person name="Bloem J."/>
            <person name="Labutti K."/>
            <person name="Salamov A."/>
            <person name="Andreopoulos B."/>
            <person name="Baker S.E."/>
            <person name="Barry K."/>
            <person name="Bills G."/>
            <person name="Bluhm B.H."/>
            <person name="Cannon C."/>
            <person name="Castanera R."/>
            <person name="Culley D.E."/>
            <person name="Daum C."/>
            <person name="Ezra D."/>
            <person name="Gonzalez J.B."/>
            <person name="Henrissat B."/>
            <person name="Kuo A."/>
            <person name="Liang C."/>
            <person name="Lipzen A."/>
            <person name="Lutzoni F."/>
            <person name="Magnuson J."/>
            <person name="Mondo S."/>
            <person name="Nolan M."/>
            <person name="Ohm R."/>
            <person name="Pangilinan J."/>
            <person name="Park H.-J."/>
            <person name="Ramirez L."/>
            <person name="Alfaro M."/>
            <person name="Sun H."/>
            <person name="Tritt A."/>
            <person name="Yoshinaga Y."/>
            <person name="Zwiers L.-H."/>
            <person name="Turgeon B.G."/>
            <person name="Goodwin S.B."/>
            <person name="Spatafora J.W."/>
            <person name="Crous P.W."/>
            <person name="Grigoriev I.V."/>
        </authorList>
    </citation>
    <scope>NUCLEOTIDE SEQUENCE</scope>
    <source>
        <strain evidence="13">CBS 342.82</strain>
    </source>
</reference>
<sequence>MPPIVKPPSVRIGGVHGLPPKVQRRPRKSKPGGTAPVHDCCDNPDPQDEDGIKICKNCFTELQNVNITAEVTFEDQAGGRSTVQGGLVGENARFSKTLGAGAYRRIGGGERNSMVEIENAGRRALASLAAPLKVPDNITQQAASVWSLAALNNFMAGRRTDEVAAACMWAACRRQKENDVLLMDMAEILRINVFRLGEVYKDLCEKLFLEGKPVGYQHFIEMEPLIKKYCQKLQFGDKTNQVGYDALRIMKRMNRDWIVSGRHPAGLCGACIILAARMNNFQRSVREVVYVSKVADGTIAKRVEEFRRTKSAALTVEQFREFGNRMLFQHDPPSLLEAEARGQKQQKRRAAREAHIQQSQARQHSVISIADDESDVSSRFSSVGLATPPPTQLSGAESTNVDSQDSYAPPMAQMTTAMTNDVAASDAPNRKRLHDNSDAADDNNTSADDRSKRTRKSPSAPANAASRSGARTYPDQEPRFDAEGFAIPALPIDPELLGDDLAGVVPTKKTRGRPRKNAKQEPKAPLVVELSEEELADENYLEEQINQMLEDGQVEDAQNEVISIKEQERIEAEANRAKVVAAEQQRLDAAKAQQRREEQGFSMGDAPRGEEVTAAELEEEFKDDIEVENCLLNPHEIMTKERIWVTHNEDWLRKQAEREMLQSVANATGVPNKGKRSAAAKKKRSKIGDRSVLADHDTPIESPADAAKAMLDRRAPQKSQHVDFSALQRIYGRTSQTPSRDAGSGDASPTNDFDPRAGRETSEGAGHGKEADPPHDRNRSRDDDGPEQRDDDQISEAPADDADDQDDGAWNNANDEDEDVEDEDPEEADYRTALQASGNFEEDEFGIVDNTHNYDDEYDEYE</sequence>
<dbReference type="PANTHER" id="PTHR11618">
    <property type="entry name" value="TRANSCRIPTION INITIATION FACTOR IIB-RELATED"/>
    <property type="match status" value="1"/>
</dbReference>
<evidence type="ECO:0000256" key="9">
    <source>
        <dbReference type="ARBA" id="ARBA00023242"/>
    </source>
</evidence>
<name>A0A6J3MEF6_9PEZI</name>
<dbReference type="Pfam" id="PF00382">
    <property type="entry name" value="TFIIB"/>
    <property type="match status" value="2"/>
</dbReference>
<evidence type="ECO:0000313" key="12">
    <source>
        <dbReference type="Proteomes" id="UP000504637"/>
    </source>
</evidence>
<accession>A0A6J3MEF6</accession>
<feature type="compositionally biased region" description="Polar residues" evidence="10">
    <location>
        <begin position="356"/>
        <end position="366"/>
    </location>
</feature>
<feature type="region of interest" description="Disordered" evidence="10">
    <location>
        <begin position="505"/>
        <end position="524"/>
    </location>
</feature>
<evidence type="ECO:0000259" key="11">
    <source>
        <dbReference type="SMART" id="SM00385"/>
    </source>
</evidence>
<feature type="compositionally biased region" description="Basic and acidic residues" evidence="10">
    <location>
        <begin position="686"/>
        <end position="699"/>
    </location>
</feature>
<dbReference type="GO" id="GO:0097550">
    <property type="term" value="C:transcription preinitiation complex"/>
    <property type="evidence" value="ECO:0007669"/>
    <property type="project" value="TreeGrafter"/>
</dbReference>
<feature type="region of interest" description="Disordered" evidence="10">
    <location>
        <begin position="664"/>
        <end position="862"/>
    </location>
</feature>
<evidence type="ECO:0000256" key="3">
    <source>
        <dbReference type="ARBA" id="ARBA00022723"/>
    </source>
</evidence>
<dbReference type="GO" id="GO:0005634">
    <property type="term" value="C:nucleus"/>
    <property type="evidence" value="ECO:0007669"/>
    <property type="project" value="UniProtKB-SubCell"/>
</dbReference>
<reference evidence="13" key="3">
    <citation type="submission" date="2025-08" db="UniProtKB">
        <authorList>
            <consortium name="RefSeq"/>
        </authorList>
    </citation>
    <scope>IDENTIFICATION</scope>
    <source>
        <strain evidence="13">CBS 342.82</strain>
    </source>
</reference>
<evidence type="ECO:0000256" key="8">
    <source>
        <dbReference type="ARBA" id="ARBA00023163"/>
    </source>
</evidence>
<feature type="compositionally biased region" description="Basic residues" evidence="10">
    <location>
        <begin position="508"/>
        <end position="517"/>
    </location>
</feature>
<feature type="compositionally biased region" description="Acidic residues" evidence="10">
    <location>
        <begin position="793"/>
        <end position="807"/>
    </location>
</feature>
<dbReference type="FunFam" id="1.10.472.10:FF:000002">
    <property type="entry name" value="Transcription factor IIIB 90 kDa subunit"/>
    <property type="match status" value="1"/>
</dbReference>
<evidence type="ECO:0000256" key="1">
    <source>
        <dbReference type="ARBA" id="ARBA00004123"/>
    </source>
</evidence>
<organism evidence="13">
    <name type="scientific">Dissoconium aciculare CBS 342.82</name>
    <dbReference type="NCBI Taxonomy" id="1314786"/>
    <lineage>
        <taxon>Eukaryota</taxon>
        <taxon>Fungi</taxon>
        <taxon>Dikarya</taxon>
        <taxon>Ascomycota</taxon>
        <taxon>Pezizomycotina</taxon>
        <taxon>Dothideomycetes</taxon>
        <taxon>Dothideomycetidae</taxon>
        <taxon>Mycosphaerellales</taxon>
        <taxon>Dissoconiaceae</taxon>
        <taxon>Dissoconium</taxon>
    </lineage>
</organism>